<comment type="caution">
    <text evidence="2">The sequence shown here is derived from an EMBL/GenBank/DDBJ whole genome shotgun (WGS) entry which is preliminary data.</text>
</comment>
<dbReference type="RefSeq" id="WP_344452036.1">
    <property type="nucleotide sequence ID" value="NZ_BAAATZ010000015.1"/>
</dbReference>
<feature type="region of interest" description="Disordered" evidence="1">
    <location>
        <begin position="201"/>
        <end position="220"/>
    </location>
</feature>
<proteinExistence type="predicted"/>
<dbReference type="EMBL" id="BAAATZ010000015">
    <property type="protein sequence ID" value="GAA2729398.1"/>
    <property type="molecule type" value="Genomic_DNA"/>
</dbReference>
<dbReference type="Proteomes" id="UP001501842">
    <property type="component" value="Unassembled WGS sequence"/>
</dbReference>
<name>A0ABP6GSF8_9ACTN</name>
<dbReference type="Pfam" id="PF13374">
    <property type="entry name" value="TPR_10"/>
    <property type="match status" value="3"/>
</dbReference>
<dbReference type="Gene3D" id="1.25.40.10">
    <property type="entry name" value="Tetratricopeptide repeat domain"/>
    <property type="match status" value="2"/>
</dbReference>
<feature type="compositionally biased region" description="Low complexity" evidence="1">
    <location>
        <begin position="205"/>
        <end position="218"/>
    </location>
</feature>
<evidence type="ECO:0000313" key="2">
    <source>
        <dbReference type="EMBL" id="GAA2729398.1"/>
    </source>
</evidence>
<accession>A0ABP6GSF8</accession>
<gene>
    <name evidence="2" type="primary">fxsT</name>
    <name evidence="2" type="ORF">GCM10010439_39820</name>
</gene>
<dbReference type="InterPro" id="IPR053137">
    <property type="entry name" value="NLR-like"/>
</dbReference>
<dbReference type="InterPro" id="IPR047738">
    <property type="entry name" value="SAV_2336-like_N"/>
</dbReference>
<dbReference type="PANTHER" id="PTHR46082:SF6">
    <property type="entry name" value="AAA+ ATPASE DOMAIN-CONTAINING PROTEIN-RELATED"/>
    <property type="match status" value="1"/>
</dbReference>
<dbReference type="Gene3D" id="3.40.50.300">
    <property type="entry name" value="P-loop containing nucleotide triphosphate hydrolases"/>
    <property type="match status" value="1"/>
</dbReference>
<keyword evidence="3" id="KW-1185">Reference proteome</keyword>
<protein>
    <submittedName>
        <fullName evidence="2">FxSxx-COOH system tetratricopeptide repeat protein</fullName>
    </submittedName>
</protein>
<dbReference type="InterPro" id="IPR027417">
    <property type="entry name" value="P-loop_NTPase"/>
</dbReference>
<feature type="region of interest" description="Disordered" evidence="1">
    <location>
        <begin position="36"/>
        <end position="73"/>
    </location>
</feature>
<evidence type="ECO:0000256" key="1">
    <source>
        <dbReference type="SAM" id="MobiDB-lite"/>
    </source>
</evidence>
<dbReference type="SUPFAM" id="SSF52540">
    <property type="entry name" value="P-loop containing nucleoside triphosphate hydrolases"/>
    <property type="match status" value="1"/>
</dbReference>
<organism evidence="2 3">
    <name type="scientific">Actinocorallia aurantiaca</name>
    <dbReference type="NCBI Taxonomy" id="46204"/>
    <lineage>
        <taxon>Bacteria</taxon>
        <taxon>Bacillati</taxon>
        <taxon>Actinomycetota</taxon>
        <taxon>Actinomycetes</taxon>
        <taxon>Streptosporangiales</taxon>
        <taxon>Thermomonosporaceae</taxon>
        <taxon>Actinocorallia</taxon>
    </lineage>
</organism>
<dbReference type="SUPFAM" id="SSF48452">
    <property type="entry name" value="TPR-like"/>
    <property type="match status" value="2"/>
</dbReference>
<sequence length="1373" mass="151821">MIDELFKALRGLRSPLSAEEIQDALWLVRLMSERPAEARPPQAVEETSPVPPLPAHDASSPPGLEQASPVEQRVRTTQETEAALFLTGRKDITSPRVIRAPAPPALPRSLRLSRALRPLRVHVDSATEFHLDEEKTARRIAETGIWQPLTNPSPERLFDLAIVVDTSASMQVWRRTVEEFQALLEQLGAFRDVRVWRMNTDGHRPLSPTPGSGSGRSPAQLVDPTGRRIVLVVSDCIGGAWQDGRASALLERWGHSGPVAIVQPLPERLWWRCSAPVEHVRFTAFASGAPNTLLKVELREDAGEPPPGVAIPVLALEPHWLASWASMVANGGRNVFGAAVFTRDLRSGLRPTAETADLTAEERVARFRAAASPQAYKLAGYLAAAPLSIPVIRLVQQAMLPSSTPADLAEIYLGELLRSVSQTSDPQAHEPAYEFHEGVREILMSGLRRNDAIRVLRNVWSVIRDRFGSPLDFPALLAEIERDGSGVPPDQAFAQVTAQVLERLGGRYATIARRINNTLKEQPHHAGAVPSGVDGRLVGPLPPRNPYFTGRDELLDSLRGSLDGKVTVLLPHPLHGLGGEGKSQLAVEYAHRFMDDYDLIWWIPADQMTVARSSLVNLARRLKTPESESTRGIVDNLMHALRTDPAHPRWLLIFDNARNPQDLLPALPVDGMAAEGEPLRVSLPSVSVLITSRDRSWEDVASATVSVDVFERPESIRYLRRRVPRLSDTEADQLAERVGDLPLAVEQAAAWQSTPGRTVEQYIELFDQLLLASPLEPLPENFPAHLAASLNLGLDRLHEENPQAGLLFEFWAFFSPEPVTVELLSSGRTADLPDPLNELFSDEASLRETMRLIDRFELARFDPEGDSLQVHRLVRTMLKTRIPAEERPRVRAQVHSILIAATPAIPADDETTWRRRSLVTPHVLASGIVNAATVEARNVALDQIQYLYLSGDFVGSRLIADFALTRWRNEHGPDDVLALDAARMLANALRALGETGAAAALSRDTLERAERKYEAGNLTVLFTALGYGADLKYLGQFEEAYDLDRLTWLHMTRRFGDDSAENTLVAAGNVSVGLRLLGRFHEAYEIDKDSLEALRRRPHLRYRDVFRATHHLARDLHGLGRYAEALNLQRESLGDLDPVLGPDHSLVLQAKMSHAGTLRESGLHEEAERLSVEVLESHVRRFGDEHPNTPAAKVCLAMALTRTGRLQKAQELQEETWTQLRRVLGDRHPFVHSCAAGLAIVLRSLGDVQTALEVDEWALNGLRTSPVGPDHYYSLFLEAGLSSDLYLLGRLDAAHRHSSRALQRAESRLGENHPVTLCLRHNHLLIGTAAGAPVNAEERPSARLAEILGKDHPSVLIARDGEVLDCVIEPLPL</sequence>
<dbReference type="Pfam" id="PF13424">
    <property type="entry name" value="TPR_12"/>
    <property type="match status" value="1"/>
</dbReference>
<evidence type="ECO:0000313" key="3">
    <source>
        <dbReference type="Proteomes" id="UP001501842"/>
    </source>
</evidence>
<dbReference type="PANTHER" id="PTHR46082">
    <property type="entry name" value="ATP/GTP-BINDING PROTEIN-RELATED"/>
    <property type="match status" value="1"/>
</dbReference>
<reference evidence="3" key="1">
    <citation type="journal article" date="2019" name="Int. J. Syst. Evol. Microbiol.">
        <title>The Global Catalogue of Microorganisms (GCM) 10K type strain sequencing project: providing services to taxonomists for standard genome sequencing and annotation.</title>
        <authorList>
            <consortium name="The Broad Institute Genomics Platform"/>
            <consortium name="The Broad Institute Genome Sequencing Center for Infectious Disease"/>
            <person name="Wu L."/>
            <person name="Ma J."/>
        </authorList>
    </citation>
    <scope>NUCLEOTIDE SEQUENCE [LARGE SCALE GENOMIC DNA]</scope>
    <source>
        <strain evidence="3">JCM 8201</strain>
    </source>
</reference>
<dbReference type="NCBIfam" id="NF040586">
    <property type="entry name" value="FxSxx_TPR"/>
    <property type="match status" value="1"/>
</dbReference>
<dbReference type="InterPro" id="IPR011990">
    <property type="entry name" value="TPR-like_helical_dom_sf"/>
</dbReference>
<dbReference type="NCBIfam" id="NF041121">
    <property type="entry name" value="SAV_2336_NTERM"/>
    <property type="match status" value="1"/>
</dbReference>